<gene>
    <name evidence="1" type="primary">Acey_s0100.g3300</name>
    <name evidence="1" type="ORF">Y032_0100g3300</name>
</gene>
<accession>A0A016TID3</accession>
<evidence type="ECO:0000313" key="1">
    <source>
        <dbReference type="EMBL" id="EYC02435.1"/>
    </source>
</evidence>
<reference evidence="2" key="1">
    <citation type="journal article" date="2015" name="Nat. Genet.">
        <title>The genome and transcriptome of the zoonotic hookworm Ancylostoma ceylanicum identify infection-specific gene families.</title>
        <authorList>
            <person name="Schwarz E.M."/>
            <person name="Hu Y."/>
            <person name="Antoshechkin I."/>
            <person name="Miller M.M."/>
            <person name="Sternberg P.W."/>
            <person name="Aroian R.V."/>
        </authorList>
    </citation>
    <scope>NUCLEOTIDE SEQUENCE</scope>
    <source>
        <strain evidence="2">HY135</strain>
    </source>
</reference>
<protein>
    <submittedName>
        <fullName evidence="1">Uncharacterized protein</fullName>
    </submittedName>
</protein>
<name>A0A016TID3_9BILA</name>
<organism evidence="1 2">
    <name type="scientific">Ancylostoma ceylanicum</name>
    <dbReference type="NCBI Taxonomy" id="53326"/>
    <lineage>
        <taxon>Eukaryota</taxon>
        <taxon>Metazoa</taxon>
        <taxon>Ecdysozoa</taxon>
        <taxon>Nematoda</taxon>
        <taxon>Chromadorea</taxon>
        <taxon>Rhabditida</taxon>
        <taxon>Rhabditina</taxon>
        <taxon>Rhabditomorpha</taxon>
        <taxon>Strongyloidea</taxon>
        <taxon>Ancylostomatidae</taxon>
        <taxon>Ancylostomatinae</taxon>
        <taxon>Ancylostoma</taxon>
    </lineage>
</organism>
<evidence type="ECO:0000313" key="2">
    <source>
        <dbReference type="Proteomes" id="UP000024635"/>
    </source>
</evidence>
<dbReference type="EMBL" id="JARK01001436">
    <property type="protein sequence ID" value="EYC02435.1"/>
    <property type="molecule type" value="Genomic_DNA"/>
</dbReference>
<dbReference type="AlphaFoldDB" id="A0A016TID3"/>
<proteinExistence type="predicted"/>
<comment type="caution">
    <text evidence="1">The sequence shown here is derived from an EMBL/GenBank/DDBJ whole genome shotgun (WGS) entry which is preliminary data.</text>
</comment>
<sequence length="71" mass="8040">MITKHVAARRSASEFPWKFPPIVGENEKLWTTSPEMNRDNVINALQATTVGDNQKVESFLDEVGFAFLFVL</sequence>
<dbReference type="Proteomes" id="UP000024635">
    <property type="component" value="Unassembled WGS sequence"/>
</dbReference>
<keyword evidence="2" id="KW-1185">Reference proteome</keyword>